<sequence length="62" mass="7239">MLLPHEFDAMLQALRRDMRRELELAAIHKEDAAWHMTNARMAKRLLETLNPKQRHVTFSAAG</sequence>
<gene>
    <name evidence="1" type="ORF">AYR66_06870</name>
</gene>
<keyword evidence="2" id="KW-1185">Reference proteome</keyword>
<dbReference type="OrthoDB" id="9774675at2"/>
<dbReference type="RefSeq" id="WP_088706179.1">
    <property type="nucleotide sequence ID" value="NZ_LSTO01000001.1"/>
</dbReference>
<dbReference type="Proteomes" id="UP000197535">
    <property type="component" value="Unassembled WGS sequence"/>
</dbReference>
<evidence type="ECO:0000313" key="2">
    <source>
        <dbReference type="Proteomes" id="UP000197535"/>
    </source>
</evidence>
<comment type="caution">
    <text evidence="1">The sequence shown here is derived from an EMBL/GenBank/DDBJ whole genome shotgun (WGS) entry which is preliminary data.</text>
</comment>
<evidence type="ECO:0000313" key="1">
    <source>
        <dbReference type="EMBL" id="OWW19263.1"/>
    </source>
</evidence>
<proteinExistence type="predicted"/>
<name>A0A254TFC7_9BURK</name>
<organism evidence="1 2">
    <name type="scientific">Noviherbaspirillum denitrificans</name>
    <dbReference type="NCBI Taxonomy" id="1968433"/>
    <lineage>
        <taxon>Bacteria</taxon>
        <taxon>Pseudomonadati</taxon>
        <taxon>Pseudomonadota</taxon>
        <taxon>Betaproteobacteria</taxon>
        <taxon>Burkholderiales</taxon>
        <taxon>Oxalobacteraceae</taxon>
        <taxon>Noviherbaspirillum</taxon>
    </lineage>
</organism>
<protein>
    <submittedName>
        <fullName evidence="1">Uncharacterized protein</fullName>
    </submittedName>
</protein>
<dbReference type="AlphaFoldDB" id="A0A254TFC7"/>
<dbReference type="EMBL" id="LSTO01000001">
    <property type="protein sequence ID" value="OWW19263.1"/>
    <property type="molecule type" value="Genomic_DNA"/>
</dbReference>
<reference evidence="1 2" key="1">
    <citation type="submission" date="2016-02" db="EMBL/GenBank/DDBJ databases">
        <authorList>
            <person name="Wen L."/>
            <person name="He K."/>
            <person name="Yang H."/>
        </authorList>
    </citation>
    <scope>NUCLEOTIDE SEQUENCE [LARGE SCALE GENOMIC DNA]</scope>
    <source>
        <strain evidence="1 2">TSA40</strain>
    </source>
</reference>
<accession>A0A254TFC7</accession>